<dbReference type="STRING" id="1499967.U27_05604"/>
<dbReference type="SUPFAM" id="SSF110296">
    <property type="entry name" value="Oligoxyloglucan reducing end-specific cellobiohydrolase"/>
    <property type="match status" value="1"/>
</dbReference>
<evidence type="ECO:0000313" key="3">
    <source>
        <dbReference type="EMBL" id="GAK58630.1"/>
    </source>
</evidence>
<dbReference type="HOGENOM" id="CLU_445283_0_0_0"/>
<evidence type="ECO:0000256" key="1">
    <source>
        <dbReference type="SAM" id="Phobius"/>
    </source>
</evidence>
<dbReference type="CDD" id="cd15482">
    <property type="entry name" value="Sialidase_non-viral"/>
    <property type="match status" value="1"/>
</dbReference>
<keyword evidence="1" id="KW-0812">Transmembrane</keyword>
<accession>A0A081C225</accession>
<dbReference type="Pfam" id="PF20703">
    <property type="entry name" value="nSTAND1"/>
    <property type="match status" value="1"/>
</dbReference>
<keyword evidence="1" id="KW-0472">Membrane</keyword>
<keyword evidence="1" id="KW-1133">Transmembrane helix</keyword>
<reference evidence="3" key="1">
    <citation type="journal article" date="2015" name="PeerJ">
        <title>First genomic representation of candidate bacterial phylum KSB3 points to enhanced environmental sensing as a trigger of wastewater bulking.</title>
        <authorList>
            <person name="Sekiguchi Y."/>
            <person name="Ohashi A."/>
            <person name="Parks D.H."/>
            <person name="Yamauchi T."/>
            <person name="Tyson G.W."/>
            <person name="Hugenholtz P."/>
        </authorList>
    </citation>
    <scope>NUCLEOTIDE SEQUENCE [LARGE SCALE GENOMIC DNA]</scope>
</reference>
<dbReference type="Proteomes" id="UP000030661">
    <property type="component" value="Unassembled WGS sequence"/>
</dbReference>
<organism evidence="3">
    <name type="scientific">Vecturithrix granuli</name>
    <dbReference type="NCBI Taxonomy" id="1499967"/>
    <lineage>
        <taxon>Bacteria</taxon>
        <taxon>Candidatus Moduliflexota</taxon>
        <taxon>Candidatus Vecturitrichia</taxon>
        <taxon>Candidatus Vecturitrichales</taxon>
        <taxon>Candidatus Vecturitrichaceae</taxon>
        <taxon>Candidatus Vecturithrix</taxon>
    </lineage>
</organism>
<dbReference type="eggNOG" id="COG4447">
    <property type="taxonomic scope" value="Bacteria"/>
</dbReference>
<name>A0A081C225_VECG1</name>
<feature type="domain" description="Novel STAND NTPase 1" evidence="2">
    <location>
        <begin position="1"/>
        <end position="229"/>
    </location>
</feature>
<feature type="transmembrane region" description="Helical" evidence="1">
    <location>
        <begin position="275"/>
        <end position="296"/>
    </location>
</feature>
<evidence type="ECO:0000313" key="4">
    <source>
        <dbReference type="Proteomes" id="UP000030661"/>
    </source>
</evidence>
<dbReference type="EMBL" id="DF820468">
    <property type="protein sequence ID" value="GAK58630.1"/>
    <property type="molecule type" value="Genomic_DNA"/>
</dbReference>
<dbReference type="AlphaFoldDB" id="A0A081C225"/>
<dbReference type="Gene3D" id="2.130.10.10">
    <property type="entry name" value="YVTN repeat-like/Quinoprotein amine dehydrogenase"/>
    <property type="match status" value="1"/>
</dbReference>
<dbReference type="InterPro" id="IPR015943">
    <property type="entry name" value="WD40/YVTN_repeat-like_dom_sf"/>
</dbReference>
<protein>
    <submittedName>
        <fullName evidence="3">WD-40 repeat protein</fullName>
    </submittedName>
</protein>
<sequence length="613" mass="69132">MRADFFGKCALYPELAARLPDRDVLVGQMDGDELRRAIEGPAELVGLHYEKGLVNTILDDLGPEPGPGALPLLQYTLLELWERRRGQWLTVDAYHEIGGVWGSLAQRADDVYANLTPLQQIAAQWILLQLTRFGEGTEDTRRRATMTELLPYQGHAADIEIVVQKLTDARLLTTNQGETGHEAVEVSHEALIRGWPRLREWINENRTDHLIHEQLREIAAEWDKHQRDHGYLYQGTRFKEIHQWVKTHESDLSQLEQEFLQDCRRSYRRGQIRRIGVGLMTLVLAVLLIGGVTMMVTERGPFAPRIVWSSVLDFEGMTVSCLKWGADRTMYVGFTGGTMNSNIARSRDGGAVWEFLDLRGRFVWEIAPDPQRADVIYAALGPETPNLPRNQEDGLYRSQDGGESWIRIGNDLPISIVGALEASPTGILYAGSSDYTTPTQVYASNDQGETWSPLQDSPQAAVYHLNWTDGRLLIGTMQGLWQWIEDGRWVHLLKEERVVVMAAVSAKDVVFAGGTGIFELRSGREPRKISDERVRTLDVMPGSPPSFVASTTGGTIVQWGLDAQIRTIAYHDAFGKATFIYFVRVQPDVSGQFWVGTNNGLYQGKMKRWFERL</sequence>
<dbReference type="InterPro" id="IPR049052">
    <property type="entry name" value="nSTAND1"/>
</dbReference>
<keyword evidence="4" id="KW-1185">Reference proteome</keyword>
<evidence type="ECO:0000259" key="2">
    <source>
        <dbReference type="Pfam" id="PF20703"/>
    </source>
</evidence>
<proteinExistence type="predicted"/>
<gene>
    <name evidence="3" type="ORF">U27_05604</name>
</gene>
<dbReference type="eggNOG" id="COG3903">
    <property type="taxonomic scope" value="Bacteria"/>
</dbReference>